<dbReference type="AlphaFoldDB" id="A0A9N9PVI7"/>
<reference evidence="2" key="1">
    <citation type="submission" date="2021-07" db="EMBL/GenBank/DDBJ databases">
        <authorList>
            <person name="Durling M."/>
        </authorList>
    </citation>
    <scope>NUCLEOTIDE SEQUENCE</scope>
</reference>
<evidence type="ECO:0000313" key="2">
    <source>
        <dbReference type="EMBL" id="CAG8961401.1"/>
    </source>
</evidence>
<feature type="region of interest" description="Disordered" evidence="1">
    <location>
        <begin position="14"/>
        <end position="46"/>
    </location>
</feature>
<sequence length="80" mass="9139">MKLNSIPLSLSRPYIRNKKTGNGEISLSSMDMDRKSETETETETENLIPLSVSFGTVPPIYRVKMSGKLETWDCRRESEE</sequence>
<protein>
    <submittedName>
        <fullName evidence="2">Uncharacterized protein</fullName>
    </submittedName>
</protein>
<dbReference type="EMBL" id="CAJVRL010000108">
    <property type="protein sequence ID" value="CAG8961401.1"/>
    <property type="molecule type" value="Genomic_DNA"/>
</dbReference>
<organism evidence="2 3">
    <name type="scientific">Hymenoscyphus fraxineus</name>
    <dbReference type="NCBI Taxonomy" id="746836"/>
    <lineage>
        <taxon>Eukaryota</taxon>
        <taxon>Fungi</taxon>
        <taxon>Dikarya</taxon>
        <taxon>Ascomycota</taxon>
        <taxon>Pezizomycotina</taxon>
        <taxon>Leotiomycetes</taxon>
        <taxon>Helotiales</taxon>
        <taxon>Helotiaceae</taxon>
        <taxon>Hymenoscyphus</taxon>
    </lineage>
</organism>
<proteinExistence type="predicted"/>
<keyword evidence="3" id="KW-1185">Reference proteome</keyword>
<accession>A0A9N9PVI7</accession>
<evidence type="ECO:0000256" key="1">
    <source>
        <dbReference type="SAM" id="MobiDB-lite"/>
    </source>
</evidence>
<evidence type="ECO:0000313" key="3">
    <source>
        <dbReference type="Proteomes" id="UP000696280"/>
    </source>
</evidence>
<comment type="caution">
    <text evidence="2">The sequence shown here is derived from an EMBL/GenBank/DDBJ whole genome shotgun (WGS) entry which is preliminary data.</text>
</comment>
<name>A0A9N9PVI7_9HELO</name>
<dbReference type="Proteomes" id="UP000696280">
    <property type="component" value="Unassembled WGS sequence"/>
</dbReference>
<gene>
    <name evidence="2" type="ORF">HYFRA_00013349</name>
</gene>